<reference evidence="1" key="1">
    <citation type="journal article" date="2015" name="Nature">
        <title>Complex archaea that bridge the gap between prokaryotes and eukaryotes.</title>
        <authorList>
            <person name="Spang A."/>
            <person name="Saw J.H."/>
            <person name="Jorgensen S.L."/>
            <person name="Zaremba-Niedzwiedzka K."/>
            <person name="Martijn J."/>
            <person name="Lind A.E."/>
            <person name="van Eijk R."/>
            <person name="Schleper C."/>
            <person name="Guy L."/>
            <person name="Ettema T.J."/>
        </authorList>
    </citation>
    <scope>NUCLEOTIDE SEQUENCE</scope>
</reference>
<feature type="non-terminal residue" evidence="1">
    <location>
        <position position="700"/>
    </location>
</feature>
<dbReference type="EMBL" id="LAZR01024659">
    <property type="protein sequence ID" value="KKL74412.1"/>
    <property type="molecule type" value="Genomic_DNA"/>
</dbReference>
<accession>A0A0F9HH27</accession>
<feature type="non-terminal residue" evidence="1">
    <location>
        <position position="1"/>
    </location>
</feature>
<comment type="caution">
    <text evidence="1">The sequence shown here is derived from an EMBL/GenBank/DDBJ whole genome shotgun (WGS) entry which is preliminary data.</text>
</comment>
<evidence type="ECO:0000313" key="1">
    <source>
        <dbReference type="EMBL" id="KKL74412.1"/>
    </source>
</evidence>
<dbReference type="AlphaFoldDB" id="A0A0F9HH27"/>
<protein>
    <submittedName>
        <fullName evidence="1">Uncharacterized protein</fullName>
    </submittedName>
</protein>
<organism evidence="1">
    <name type="scientific">marine sediment metagenome</name>
    <dbReference type="NCBI Taxonomy" id="412755"/>
    <lineage>
        <taxon>unclassified sequences</taxon>
        <taxon>metagenomes</taxon>
        <taxon>ecological metagenomes</taxon>
    </lineage>
</organism>
<proteinExistence type="predicted"/>
<sequence length="700" mass="79817">NFTAITNEQDIGGVIQNFFGSVNVWDVVAQFYSPLQRQWIPLATDSATILSNGSYSITWDLNRYPAFFTSNDDLSYEYLPLQVIPPSNIDLWGSWGVFLNNMTWQPIIVSEISNNLDITVYEFDNETGWQIDSSLSNEITIPSISGQTFKLFDINNDNNYEIIRVSASQIDVIYLDINSEWVIVENITSLSGYEYFAIDVAYDGSLSNTLLTVVQKDTSDKLSIWEYIFEYNYLLTLLENCSVPINFIPAAIKILNSFSDNNRESILVGGLIEGSYYSQLIEYDFYLNVKNVLVEAILGKINVIEYNTFDNADTIILGIERVTIGKMDAVITLRKKLGSEEWIEMELTGFDDIRFEILDLLTIQEDYMQKLIIASKTGVFETKITNMEDIRTIISPIIFTSEVFSKQELQPDNYPNLILEKTPIHSVNRISYKLIGSSEWQELDSTNFRYSRTEVRLNLLSIWSNLEYIKIAYSFESFESKERTAIDPSFQSYTGASDTQSLSGTGTFFDDTSLPLLWLNPTTATTDPYPDWKSLPNTMTYQSMPVISGLGTEAFYPTVRSGWENNLWGTEYTTMPELENSLIYYGDDDAYNSGILSEQLNGKEYSRQDLIDDEFSGKFEGDNYVDGVWFSDPFESNSYNFSKMYDSDIHDSSEDGYFGYYNYPGEGVSQYTLLENTLTNFNLISSESNTLSGRYSAVNV</sequence>
<gene>
    <name evidence="1" type="ORF">LCGC14_2065150</name>
</gene>
<name>A0A0F9HH27_9ZZZZ</name>